<feature type="region of interest" description="Disordered" evidence="1">
    <location>
        <begin position="1"/>
        <end position="49"/>
    </location>
</feature>
<feature type="transmembrane region" description="Helical" evidence="2">
    <location>
        <begin position="168"/>
        <end position="188"/>
    </location>
</feature>
<dbReference type="GeneID" id="92851827"/>
<feature type="transmembrane region" description="Helical" evidence="2">
    <location>
        <begin position="227"/>
        <end position="252"/>
    </location>
</feature>
<evidence type="ECO:0000313" key="4">
    <source>
        <dbReference type="Proteomes" id="UP000196877"/>
    </source>
</evidence>
<feature type="compositionally biased region" description="Basic and acidic residues" evidence="1">
    <location>
        <begin position="1"/>
        <end position="21"/>
    </location>
</feature>
<evidence type="ECO:0008006" key="5">
    <source>
        <dbReference type="Google" id="ProtNLM"/>
    </source>
</evidence>
<dbReference type="Proteomes" id="UP000196877">
    <property type="component" value="Chromosome"/>
</dbReference>
<evidence type="ECO:0000256" key="1">
    <source>
        <dbReference type="SAM" id="MobiDB-lite"/>
    </source>
</evidence>
<reference evidence="3 4" key="1">
    <citation type="submission" date="2017-06" db="EMBL/GenBank/DDBJ databases">
        <title>Genome sequence of Bacillus sonorensis strain SRCM101395.</title>
        <authorList>
            <person name="Cho S.H."/>
        </authorList>
    </citation>
    <scope>NUCLEOTIDE SEQUENCE [LARGE SCALE GENOMIC DNA]</scope>
    <source>
        <strain evidence="3 4">SRCM101395</strain>
    </source>
</reference>
<feature type="transmembrane region" description="Helical" evidence="2">
    <location>
        <begin position="194"/>
        <end position="215"/>
    </location>
</feature>
<gene>
    <name evidence="3" type="ORF">S101395_00884</name>
</gene>
<dbReference type="EMBL" id="CP021920">
    <property type="protein sequence ID" value="ASB87438.1"/>
    <property type="molecule type" value="Genomic_DNA"/>
</dbReference>
<organism evidence="3 4">
    <name type="scientific">Bacillus sonorensis</name>
    <dbReference type="NCBI Taxonomy" id="119858"/>
    <lineage>
        <taxon>Bacteria</taxon>
        <taxon>Bacillati</taxon>
        <taxon>Bacillota</taxon>
        <taxon>Bacilli</taxon>
        <taxon>Bacillales</taxon>
        <taxon>Bacillaceae</taxon>
        <taxon>Bacillus</taxon>
    </lineage>
</organism>
<proteinExistence type="predicted"/>
<keyword evidence="2" id="KW-0472">Membrane</keyword>
<keyword evidence="2" id="KW-1133">Transmembrane helix</keyword>
<name>A0ABN5AE83_9BACI</name>
<accession>A0ABN5AE83</accession>
<sequence>MIDEQYKDKKSHDEDHEHEIDQEPASRMSRSSRNARKSKEPSTSSSKAKTALQSVNAALVRYFSFMLEVLKSPVRAAEQYDRSYFKYSVISMTLLAVFFSLGNFYQLLSGRGRVLGFGVSVPFMEVFLVVFLYCMVFMFWMAGSIWVVSRFLLKHNMSFVETAAKYGLLLVPFIIPAALWMICAILNITTMTVILSIFIFLGLTFGMFFMIQSVYEKSGRMRTDLMYCVFGVLLLELVYVGLTWKFMVGYLLSSLVPV</sequence>
<evidence type="ECO:0000256" key="2">
    <source>
        <dbReference type="SAM" id="Phobius"/>
    </source>
</evidence>
<keyword evidence="4" id="KW-1185">Reference proteome</keyword>
<protein>
    <recommendedName>
        <fullName evidence="5">Yip1 domain-containing protein</fullName>
    </recommendedName>
</protein>
<feature type="transmembrane region" description="Helical" evidence="2">
    <location>
        <begin position="84"/>
        <end position="106"/>
    </location>
</feature>
<dbReference type="RefSeq" id="WP_006637322.1">
    <property type="nucleotide sequence ID" value="NZ_BORD01000007.1"/>
</dbReference>
<evidence type="ECO:0000313" key="3">
    <source>
        <dbReference type="EMBL" id="ASB87438.1"/>
    </source>
</evidence>
<keyword evidence="2" id="KW-0812">Transmembrane</keyword>
<feature type="transmembrane region" description="Helical" evidence="2">
    <location>
        <begin position="126"/>
        <end position="148"/>
    </location>
</feature>